<dbReference type="RefSeq" id="WP_011342763.1">
    <property type="nucleotide sequence ID" value="NC_007498.2"/>
</dbReference>
<sequence length="289" mass="30938">MTTPPVPPRNEPSLFWLLALSLALHAVVFVLFSGVFFASRRIEPRPVYYVDLSKMPVLNPQAGRPDGGPAPKVKKTSRPKATKPKPAAAAPKAKAKPAPPKKTAVASKPAPTKPVASKTSTPSAKARTSPAPKATAPSHNYQSVRQKLAAMREKQQREQELAALKNKIAALSGDNAGTSGGTGSGAPLGMPDGSGDEIGVDLQTWMQAYLKQNWTLSKYQVTRRDLTATVHLAFNAEGSLTSYRIVKPSGDATFDDSVKKAVLKARALPRKPGRTLQLDVVFNLKDLMD</sequence>
<feature type="domain" description="TonB C-terminal" evidence="12">
    <location>
        <begin position="200"/>
        <end position="289"/>
    </location>
</feature>
<evidence type="ECO:0000256" key="3">
    <source>
        <dbReference type="ARBA" id="ARBA00022448"/>
    </source>
</evidence>
<evidence type="ECO:0000256" key="11">
    <source>
        <dbReference type="SAM" id="Phobius"/>
    </source>
</evidence>
<feature type="region of interest" description="Disordered" evidence="10">
    <location>
        <begin position="172"/>
        <end position="192"/>
    </location>
</feature>
<feature type="compositionally biased region" description="Basic residues" evidence="10">
    <location>
        <begin position="72"/>
        <end position="83"/>
    </location>
</feature>
<protein>
    <submittedName>
        <fullName evidence="13">Periplasmic energy transduction protein, TonB-related protein</fullName>
    </submittedName>
</protein>
<keyword evidence="6 11" id="KW-0812">Transmembrane</keyword>
<dbReference type="AlphaFoldDB" id="Q3A096"/>
<keyword evidence="8 11" id="KW-1133">Transmembrane helix</keyword>
<dbReference type="EMBL" id="CP000142">
    <property type="protein sequence ID" value="ABA90211.1"/>
    <property type="molecule type" value="Genomic_DNA"/>
</dbReference>
<keyword evidence="7" id="KW-0653">Protein transport</keyword>
<keyword evidence="9 11" id="KW-0472">Membrane</keyword>
<dbReference type="GO" id="GO:0005886">
    <property type="term" value="C:plasma membrane"/>
    <property type="evidence" value="ECO:0007669"/>
    <property type="project" value="UniProtKB-SubCell"/>
</dbReference>
<dbReference type="STRING" id="338963.Pcar_2976"/>
<comment type="subcellular location">
    <subcellularLocation>
        <location evidence="1">Cell inner membrane</location>
        <topology evidence="1">Single-pass membrane protein</topology>
        <orientation evidence="1">Periplasmic side</orientation>
    </subcellularLocation>
</comment>
<evidence type="ECO:0000256" key="9">
    <source>
        <dbReference type="ARBA" id="ARBA00023136"/>
    </source>
</evidence>
<dbReference type="KEGG" id="pca:Pcar_2976"/>
<proteinExistence type="inferred from homology"/>
<dbReference type="PANTHER" id="PTHR33446">
    <property type="entry name" value="PROTEIN TONB-RELATED"/>
    <property type="match status" value="1"/>
</dbReference>
<evidence type="ECO:0000256" key="8">
    <source>
        <dbReference type="ARBA" id="ARBA00022989"/>
    </source>
</evidence>
<evidence type="ECO:0000256" key="10">
    <source>
        <dbReference type="SAM" id="MobiDB-lite"/>
    </source>
</evidence>
<evidence type="ECO:0000256" key="2">
    <source>
        <dbReference type="ARBA" id="ARBA00006555"/>
    </source>
</evidence>
<evidence type="ECO:0000313" key="13">
    <source>
        <dbReference type="EMBL" id="ABA90211.1"/>
    </source>
</evidence>
<keyword evidence="3" id="KW-0813">Transport</keyword>
<evidence type="ECO:0000256" key="7">
    <source>
        <dbReference type="ARBA" id="ARBA00022927"/>
    </source>
</evidence>
<dbReference type="OrthoDB" id="5398495at2"/>
<dbReference type="PROSITE" id="PS52015">
    <property type="entry name" value="TONB_CTD"/>
    <property type="match status" value="1"/>
</dbReference>
<evidence type="ECO:0000256" key="4">
    <source>
        <dbReference type="ARBA" id="ARBA00022475"/>
    </source>
</evidence>
<dbReference type="Pfam" id="PF13103">
    <property type="entry name" value="TonB_2"/>
    <property type="match status" value="1"/>
</dbReference>
<dbReference type="Proteomes" id="UP000002534">
    <property type="component" value="Chromosome"/>
</dbReference>
<evidence type="ECO:0000256" key="1">
    <source>
        <dbReference type="ARBA" id="ARBA00004383"/>
    </source>
</evidence>
<reference evidence="13 14" key="2">
    <citation type="journal article" date="2012" name="BMC Genomics">
        <title>The genome of Pelobacter carbinolicus reveals surprising metabolic capabilities and physiological features.</title>
        <authorList>
            <person name="Aklujkar M."/>
            <person name="Haveman S.A."/>
            <person name="Didonato R.Jr."/>
            <person name="Chertkov O."/>
            <person name="Han C.S."/>
            <person name="Land M.L."/>
            <person name="Brown P."/>
            <person name="Lovley D.R."/>
        </authorList>
    </citation>
    <scope>NUCLEOTIDE SEQUENCE [LARGE SCALE GENOMIC DNA]</scope>
    <source>
        <strain evidence="14">DSM 2380 / NBRC 103641 / GraBd1</strain>
    </source>
</reference>
<feature type="compositionally biased region" description="Basic and acidic residues" evidence="10">
    <location>
        <begin position="150"/>
        <end position="160"/>
    </location>
</feature>
<dbReference type="InterPro" id="IPR037682">
    <property type="entry name" value="TonB_C"/>
</dbReference>
<dbReference type="NCBIfam" id="TIGR01352">
    <property type="entry name" value="tonB_Cterm"/>
    <property type="match status" value="1"/>
</dbReference>
<feature type="transmembrane region" description="Helical" evidence="11">
    <location>
        <begin position="14"/>
        <end position="38"/>
    </location>
</feature>
<dbReference type="GO" id="GO:0015031">
    <property type="term" value="P:protein transport"/>
    <property type="evidence" value="ECO:0007669"/>
    <property type="project" value="UniProtKB-KW"/>
</dbReference>
<dbReference type="eggNOG" id="COG0810">
    <property type="taxonomic scope" value="Bacteria"/>
</dbReference>
<dbReference type="InterPro" id="IPR051045">
    <property type="entry name" value="TonB-dependent_transducer"/>
</dbReference>
<dbReference type="InterPro" id="IPR006260">
    <property type="entry name" value="TonB/TolA_C"/>
</dbReference>
<name>Q3A096_SYNC1</name>
<dbReference type="Gene3D" id="3.30.1150.10">
    <property type="match status" value="1"/>
</dbReference>
<dbReference type="HOGENOM" id="CLU_1076706_0_0_7"/>
<evidence type="ECO:0000259" key="12">
    <source>
        <dbReference type="PROSITE" id="PS52015"/>
    </source>
</evidence>
<dbReference type="GO" id="GO:0055085">
    <property type="term" value="P:transmembrane transport"/>
    <property type="evidence" value="ECO:0007669"/>
    <property type="project" value="InterPro"/>
</dbReference>
<keyword evidence="14" id="KW-1185">Reference proteome</keyword>
<reference evidence="14" key="1">
    <citation type="submission" date="2005-10" db="EMBL/GenBank/DDBJ databases">
        <title>Complete sequence of Pelobacter carbinolicus DSM 2380.</title>
        <authorList>
            <person name="Copeland A."/>
            <person name="Lucas S."/>
            <person name="Lapidus A."/>
            <person name="Barry K."/>
            <person name="Detter J.C."/>
            <person name="Glavina T."/>
            <person name="Hammon N."/>
            <person name="Israni S."/>
            <person name="Pitluck S."/>
            <person name="Chertkov O."/>
            <person name="Schmutz J."/>
            <person name="Larimer F."/>
            <person name="Land M."/>
            <person name="Kyrpides N."/>
            <person name="Ivanova N."/>
            <person name="Richardson P."/>
        </authorList>
    </citation>
    <scope>NUCLEOTIDE SEQUENCE [LARGE SCALE GENOMIC DNA]</scope>
    <source>
        <strain evidence="14">DSM 2380 / NBRC 103641 / GraBd1</strain>
    </source>
</reference>
<feature type="region of interest" description="Disordered" evidence="10">
    <location>
        <begin position="58"/>
        <end position="160"/>
    </location>
</feature>
<feature type="compositionally biased region" description="Low complexity" evidence="10">
    <location>
        <begin position="101"/>
        <end position="119"/>
    </location>
</feature>
<evidence type="ECO:0000256" key="5">
    <source>
        <dbReference type="ARBA" id="ARBA00022519"/>
    </source>
</evidence>
<accession>Q3A096</accession>
<organism evidence="13 14">
    <name type="scientific">Syntrophotalea carbinolica (strain DSM 2380 / NBRC 103641 / GraBd1)</name>
    <name type="common">Pelobacter carbinolicus</name>
    <dbReference type="NCBI Taxonomy" id="338963"/>
    <lineage>
        <taxon>Bacteria</taxon>
        <taxon>Pseudomonadati</taxon>
        <taxon>Thermodesulfobacteriota</taxon>
        <taxon>Desulfuromonadia</taxon>
        <taxon>Desulfuromonadales</taxon>
        <taxon>Syntrophotaleaceae</taxon>
        <taxon>Syntrophotalea</taxon>
    </lineage>
</organism>
<dbReference type="SUPFAM" id="SSF74653">
    <property type="entry name" value="TolA/TonB C-terminal domain"/>
    <property type="match status" value="1"/>
</dbReference>
<evidence type="ECO:0000313" key="14">
    <source>
        <dbReference type="Proteomes" id="UP000002534"/>
    </source>
</evidence>
<keyword evidence="4" id="KW-1003">Cell membrane</keyword>
<keyword evidence="5" id="KW-0997">Cell inner membrane</keyword>
<comment type="similarity">
    <text evidence="2">Belongs to the TonB family.</text>
</comment>
<evidence type="ECO:0000256" key="6">
    <source>
        <dbReference type="ARBA" id="ARBA00022692"/>
    </source>
</evidence>
<gene>
    <name evidence="13" type="ordered locus">Pcar_2976</name>
</gene>